<evidence type="ECO:0000256" key="5">
    <source>
        <dbReference type="ARBA" id="ARBA00022741"/>
    </source>
</evidence>
<dbReference type="GO" id="GO:0005829">
    <property type="term" value="C:cytosol"/>
    <property type="evidence" value="ECO:0007669"/>
    <property type="project" value="TreeGrafter"/>
</dbReference>
<keyword evidence="11" id="KW-0670">Pyruvate</keyword>
<dbReference type="EMBL" id="KK104016">
    <property type="protein sequence ID" value="KIY94569.1"/>
    <property type="molecule type" value="Genomic_DNA"/>
</dbReference>
<feature type="compositionally biased region" description="Low complexity" evidence="10">
    <location>
        <begin position="372"/>
        <end position="400"/>
    </location>
</feature>
<dbReference type="EC" id="4.1.1.49" evidence="3"/>
<dbReference type="Proteomes" id="UP000054498">
    <property type="component" value="Unassembled WGS sequence"/>
</dbReference>
<comment type="catalytic activity">
    <reaction evidence="9">
        <text>oxaloacetate + ATP = phosphoenolpyruvate + ADP + CO2</text>
        <dbReference type="Rhea" id="RHEA:18617"/>
        <dbReference type="ChEBI" id="CHEBI:16452"/>
        <dbReference type="ChEBI" id="CHEBI:16526"/>
        <dbReference type="ChEBI" id="CHEBI:30616"/>
        <dbReference type="ChEBI" id="CHEBI:58702"/>
        <dbReference type="ChEBI" id="CHEBI:456216"/>
        <dbReference type="EC" id="4.1.1.49"/>
    </reaction>
</comment>
<dbReference type="AlphaFoldDB" id="A0A0D2LSC9"/>
<sequence length="400" mass="42681">MKPLRCSYMHYLMPKRGILSLHSGCNIGNDGDVTLFFGLSGTGKTTLSTEPHRPLIGDDEHCWGDDGVFNIEGGCYAKCINLQATSEPEIFKAIRFGSVLENVMVKADTRQVHYASSALTENTRASYPIQYIDNARIPCVGPHPRNVVLLCCDAFGVLPPVSRLTLEQAMYHFISGYTSKVAGTEMGVTEPEATFSACYGGAFLMWHPMKYAAMLAERMQKHGTQAWLVNTGWTGGSYGVGRRMSLRHTRAIIDAIHSGELSRAETVALPLFGLQVPTSCHGVPSDELQPCLSWGDGESYAEHLTHLARLFVNSFKQYLHDADEHVGSDLAERILGGGPSLEQLEEFEGRVQPLAGAAGGKGAGAGAGAKAGKGKAAARAAGPAGTTEAPAGAGAQRVTV</sequence>
<dbReference type="GO" id="GO:0006094">
    <property type="term" value="P:gluconeogenesis"/>
    <property type="evidence" value="ECO:0007669"/>
    <property type="project" value="UniProtKB-UniPathway"/>
</dbReference>
<evidence type="ECO:0000313" key="11">
    <source>
        <dbReference type="EMBL" id="KIY94569.1"/>
    </source>
</evidence>
<keyword evidence="8 11" id="KW-0456">Lyase</keyword>
<dbReference type="InterPro" id="IPR001272">
    <property type="entry name" value="PEP_carboxykinase_ATP"/>
</dbReference>
<dbReference type="UniPathway" id="UPA00138"/>
<reference evidence="11 12" key="1">
    <citation type="journal article" date="2013" name="BMC Genomics">
        <title>Reconstruction of the lipid metabolism for the microalga Monoraphidium neglectum from its genome sequence reveals characteristics suitable for biofuel production.</title>
        <authorList>
            <person name="Bogen C."/>
            <person name="Al-Dilaimi A."/>
            <person name="Albersmeier A."/>
            <person name="Wichmann J."/>
            <person name="Grundmann M."/>
            <person name="Rupp O."/>
            <person name="Lauersen K.J."/>
            <person name="Blifernez-Klassen O."/>
            <person name="Kalinowski J."/>
            <person name="Goesmann A."/>
            <person name="Mussgnug J.H."/>
            <person name="Kruse O."/>
        </authorList>
    </citation>
    <scope>NUCLEOTIDE SEQUENCE [LARGE SCALE GENOMIC DNA]</scope>
    <source>
        <strain evidence="11 12">SAG 48.87</strain>
    </source>
</reference>
<evidence type="ECO:0000256" key="9">
    <source>
        <dbReference type="ARBA" id="ARBA00047371"/>
    </source>
</evidence>
<dbReference type="Pfam" id="PF01293">
    <property type="entry name" value="PEPCK_ATP"/>
    <property type="match status" value="1"/>
</dbReference>
<dbReference type="Gene3D" id="3.40.449.10">
    <property type="entry name" value="Phosphoenolpyruvate Carboxykinase, domain 1"/>
    <property type="match status" value="1"/>
</dbReference>
<keyword evidence="12" id="KW-1185">Reference proteome</keyword>
<dbReference type="OrthoDB" id="184182at2759"/>
<dbReference type="FunFam" id="2.170.8.10:FF:000001">
    <property type="entry name" value="Phosphoenolpyruvate carboxykinase (ATP)"/>
    <property type="match status" value="1"/>
</dbReference>
<dbReference type="RefSeq" id="XP_013893589.1">
    <property type="nucleotide sequence ID" value="XM_014038135.1"/>
</dbReference>
<evidence type="ECO:0000256" key="8">
    <source>
        <dbReference type="ARBA" id="ARBA00023239"/>
    </source>
</evidence>
<comment type="similarity">
    <text evidence="2">Belongs to the phosphoenolpyruvate carboxykinase (ATP) family.</text>
</comment>
<keyword evidence="7" id="KW-0067">ATP-binding</keyword>
<feature type="compositionally biased region" description="Gly residues" evidence="10">
    <location>
        <begin position="358"/>
        <end position="371"/>
    </location>
</feature>
<comment type="pathway">
    <text evidence="1">Carbohydrate biosynthesis; gluconeogenesis.</text>
</comment>
<evidence type="ECO:0000256" key="2">
    <source>
        <dbReference type="ARBA" id="ARBA00006052"/>
    </source>
</evidence>
<keyword evidence="4" id="KW-0312">Gluconeogenesis</keyword>
<organism evidence="11 12">
    <name type="scientific">Monoraphidium neglectum</name>
    <dbReference type="NCBI Taxonomy" id="145388"/>
    <lineage>
        <taxon>Eukaryota</taxon>
        <taxon>Viridiplantae</taxon>
        <taxon>Chlorophyta</taxon>
        <taxon>core chlorophytes</taxon>
        <taxon>Chlorophyceae</taxon>
        <taxon>CS clade</taxon>
        <taxon>Sphaeropleales</taxon>
        <taxon>Selenastraceae</taxon>
        <taxon>Monoraphidium</taxon>
    </lineage>
</organism>
<protein>
    <recommendedName>
        <fullName evidence="3">phosphoenolpyruvate carboxykinase (ATP)</fullName>
        <ecNumber evidence="3">4.1.1.49</ecNumber>
    </recommendedName>
</protein>
<gene>
    <name evidence="11" type="ORF">MNEG_13393</name>
</gene>
<dbReference type="InterPro" id="IPR008210">
    <property type="entry name" value="PEP_carboxykinase_N"/>
</dbReference>
<dbReference type="PROSITE" id="PS00532">
    <property type="entry name" value="PEPCK_ATP"/>
    <property type="match status" value="1"/>
</dbReference>
<keyword evidence="11" id="KW-0808">Transferase</keyword>
<dbReference type="GO" id="GO:0004612">
    <property type="term" value="F:phosphoenolpyruvate carboxykinase (ATP) activity"/>
    <property type="evidence" value="ECO:0007669"/>
    <property type="project" value="UniProtKB-EC"/>
</dbReference>
<dbReference type="PANTHER" id="PTHR30031">
    <property type="entry name" value="PHOSPHOENOLPYRUVATE CARBOXYKINASE ATP"/>
    <property type="match status" value="1"/>
</dbReference>
<evidence type="ECO:0000256" key="1">
    <source>
        <dbReference type="ARBA" id="ARBA00004742"/>
    </source>
</evidence>
<keyword evidence="11" id="KW-0418">Kinase</keyword>
<evidence type="ECO:0000256" key="7">
    <source>
        <dbReference type="ARBA" id="ARBA00022840"/>
    </source>
</evidence>
<dbReference type="GeneID" id="25730851"/>
<evidence type="ECO:0000313" key="12">
    <source>
        <dbReference type="Proteomes" id="UP000054498"/>
    </source>
</evidence>
<accession>A0A0D2LSC9</accession>
<dbReference type="PANTHER" id="PTHR30031:SF0">
    <property type="entry name" value="PHOSPHOENOLPYRUVATE CARBOXYKINASE (ATP)"/>
    <property type="match status" value="1"/>
</dbReference>
<evidence type="ECO:0000256" key="10">
    <source>
        <dbReference type="SAM" id="MobiDB-lite"/>
    </source>
</evidence>
<dbReference type="KEGG" id="mng:MNEG_13393"/>
<evidence type="ECO:0000256" key="3">
    <source>
        <dbReference type="ARBA" id="ARBA00012363"/>
    </source>
</evidence>
<evidence type="ECO:0000256" key="4">
    <source>
        <dbReference type="ARBA" id="ARBA00022432"/>
    </source>
</evidence>
<dbReference type="GO" id="GO:0005524">
    <property type="term" value="F:ATP binding"/>
    <property type="evidence" value="ECO:0007669"/>
    <property type="project" value="UniProtKB-KW"/>
</dbReference>
<dbReference type="InterPro" id="IPR013035">
    <property type="entry name" value="PEP_carboxykinase_C"/>
</dbReference>
<dbReference type="Gene3D" id="2.170.8.10">
    <property type="entry name" value="Phosphoenolpyruvate Carboxykinase, domain 2"/>
    <property type="match status" value="1"/>
</dbReference>
<keyword evidence="6" id="KW-0210">Decarboxylase</keyword>
<dbReference type="STRING" id="145388.A0A0D2LSC9"/>
<keyword evidence="5" id="KW-0547">Nucleotide-binding</keyword>
<dbReference type="InterPro" id="IPR015994">
    <property type="entry name" value="PEPCK_ATP_CS"/>
</dbReference>
<dbReference type="Gene3D" id="3.90.228.20">
    <property type="match status" value="1"/>
</dbReference>
<dbReference type="SUPFAM" id="SSF53795">
    <property type="entry name" value="PEP carboxykinase-like"/>
    <property type="match status" value="1"/>
</dbReference>
<name>A0A0D2LSC9_9CHLO</name>
<dbReference type="GO" id="GO:0016301">
    <property type="term" value="F:kinase activity"/>
    <property type="evidence" value="ECO:0007669"/>
    <property type="project" value="UniProtKB-KW"/>
</dbReference>
<evidence type="ECO:0000256" key="6">
    <source>
        <dbReference type="ARBA" id="ARBA00022793"/>
    </source>
</evidence>
<proteinExistence type="inferred from homology"/>
<feature type="region of interest" description="Disordered" evidence="10">
    <location>
        <begin position="358"/>
        <end position="400"/>
    </location>
</feature>